<keyword evidence="6" id="KW-0915">Sodium</keyword>
<dbReference type="RefSeq" id="WP_025252757.1">
    <property type="nucleotide sequence ID" value="NZ_CP004353.1"/>
</dbReference>
<keyword evidence="14" id="KW-1185">Reference proteome</keyword>
<dbReference type="Gene3D" id="6.10.140.1330">
    <property type="match status" value="1"/>
</dbReference>
<evidence type="ECO:0000256" key="11">
    <source>
        <dbReference type="SAM" id="Phobius"/>
    </source>
</evidence>
<evidence type="ECO:0000256" key="9">
    <source>
        <dbReference type="ARBA" id="ARBA00023201"/>
    </source>
</evidence>
<dbReference type="GO" id="GO:0098719">
    <property type="term" value="P:sodium ion import across plasma membrane"/>
    <property type="evidence" value="ECO:0007669"/>
    <property type="project" value="TreeGrafter"/>
</dbReference>
<evidence type="ECO:0000256" key="1">
    <source>
        <dbReference type="ARBA" id="ARBA00004651"/>
    </source>
</evidence>
<feature type="transmembrane region" description="Helical" evidence="11">
    <location>
        <begin position="150"/>
        <end position="168"/>
    </location>
</feature>
<evidence type="ECO:0000256" key="8">
    <source>
        <dbReference type="ARBA" id="ARBA00023136"/>
    </source>
</evidence>
<dbReference type="KEGG" id="cvt:B843_06740"/>
<dbReference type="PANTHER" id="PTHR10110:SF86">
    <property type="entry name" value="SODIUM_HYDROGEN EXCHANGER 7"/>
    <property type="match status" value="1"/>
</dbReference>
<evidence type="ECO:0000256" key="10">
    <source>
        <dbReference type="SAM" id="MobiDB-lite"/>
    </source>
</evidence>
<dbReference type="Pfam" id="PF00999">
    <property type="entry name" value="Na_H_Exchanger"/>
    <property type="match status" value="1"/>
</dbReference>
<dbReference type="PANTHER" id="PTHR10110">
    <property type="entry name" value="SODIUM/HYDROGEN EXCHANGER"/>
    <property type="match status" value="1"/>
</dbReference>
<evidence type="ECO:0000256" key="2">
    <source>
        <dbReference type="ARBA" id="ARBA00022448"/>
    </source>
</evidence>
<feature type="domain" description="Cation/H+ exchanger transmembrane" evidence="12">
    <location>
        <begin position="14"/>
        <end position="396"/>
    </location>
</feature>
<evidence type="ECO:0000259" key="12">
    <source>
        <dbReference type="Pfam" id="PF00999"/>
    </source>
</evidence>
<dbReference type="GO" id="GO:0051453">
    <property type="term" value="P:regulation of intracellular pH"/>
    <property type="evidence" value="ECO:0007669"/>
    <property type="project" value="TreeGrafter"/>
</dbReference>
<feature type="region of interest" description="Disordered" evidence="10">
    <location>
        <begin position="449"/>
        <end position="468"/>
    </location>
</feature>
<dbReference type="GO" id="GO:0015386">
    <property type="term" value="F:potassium:proton antiporter activity"/>
    <property type="evidence" value="ECO:0007669"/>
    <property type="project" value="TreeGrafter"/>
</dbReference>
<dbReference type="GO" id="GO:0005886">
    <property type="term" value="C:plasma membrane"/>
    <property type="evidence" value="ECO:0007669"/>
    <property type="project" value="UniProtKB-SubCell"/>
</dbReference>
<evidence type="ECO:0000256" key="7">
    <source>
        <dbReference type="ARBA" id="ARBA00023065"/>
    </source>
</evidence>
<name>W5Y899_9CORY</name>
<sequence length="540" mass="58765">MEILIGLIALLFTTVAMVVIGERTGLPWPALLAVVTAAAIFFPWMPSVDIPADMMLPIFIPPLLWALARRTSWASIKRNWRSVFFLAILLTIITAVTVGAVAYWLVGPLSLAGALVLGAAISPPDPVAVDAVAEPAGVPRRLTATLQTEGLFNDAASIVVFNLALQVLTGGEAVGWGEAVLTFFYSAGAAFLLGVVIGRLAAWGANFCMDPVSRNALTWVIPFATYVAAEEIHASGVIAVVIAAIVFNGRLEVGAEDRLSGSAFWEVVELLFTGVAFGLIGLSARDAIEQVGSQLWHAVWLGAVLSLVAFLVRLVWLYGLYVFKSRTGSRTGAPLRLQEVLLLAWAGMRGLVTLALVLSVPATAGFSLYHELPVIALVVLLFTMVIPGLTLPWLMRRLNLHKGPDPFGDNAREELVARARAAATRAMNRHSKSLPPEALESIRGRFLEETHTHEEDEAESVEEKQRKMRAKARKFQEIQVEALKASQSELLRARRERNMDPAVVDDVLYEIDAQLLVAEKRLEHKREEHPPKASTSMLEG</sequence>
<feature type="transmembrane region" description="Helical" evidence="11">
    <location>
        <begin position="180"/>
        <end position="202"/>
    </location>
</feature>
<feature type="transmembrane region" description="Helical" evidence="11">
    <location>
        <begin position="232"/>
        <end position="251"/>
    </location>
</feature>
<dbReference type="InterPro" id="IPR006153">
    <property type="entry name" value="Cation/H_exchanger_TM"/>
</dbReference>
<evidence type="ECO:0000256" key="6">
    <source>
        <dbReference type="ARBA" id="ARBA00023053"/>
    </source>
</evidence>
<feature type="transmembrane region" description="Helical" evidence="11">
    <location>
        <begin position="372"/>
        <end position="394"/>
    </location>
</feature>
<evidence type="ECO:0000313" key="13">
    <source>
        <dbReference type="EMBL" id="AHI22733.1"/>
    </source>
</evidence>
<accession>W5Y899</accession>
<evidence type="ECO:0000256" key="5">
    <source>
        <dbReference type="ARBA" id="ARBA00022989"/>
    </source>
</evidence>
<dbReference type="eggNOG" id="COG0025">
    <property type="taxonomic scope" value="Bacteria"/>
</dbReference>
<keyword evidence="2" id="KW-0813">Transport</keyword>
<gene>
    <name evidence="13" type="ORF">B843_06740</name>
</gene>
<organism evidence="13 14">
    <name type="scientific">Corynebacterium vitaeruminis DSM 20294</name>
    <dbReference type="NCBI Taxonomy" id="1224164"/>
    <lineage>
        <taxon>Bacteria</taxon>
        <taxon>Bacillati</taxon>
        <taxon>Actinomycetota</taxon>
        <taxon>Actinomycetes</taxon>
        <taxon>Mycobacteriales</taxon>
        <taxon>Corynebacteriaceae</taxon>
        <taxon>Corynebacterium</taxon>
    </lineage>
</organism>
<keyword evidence="7" id="KW-0406">Ion transport</keyword>
<dbReference type="Proteomes" id="UP000019222">
    <property type="component" value="Chromosome"/>
</dbReference>
<evidence type="ECO:0000256" key="3">
    <source>
        <dbReference type="ARBA" id="ARBA00022475"/>
    </source>
</evidence>
<keyword evidence="8 11" id="KW-0472">Membrane</keyword>
<reference evidence="13 14" key="1">
    <citation type="submission" date="2013-02" db="EMBL/GenBank/DDBJ databases">
        <title>The complete genome sequence of Corynebacterium vitaeruminis DSM 20294.</title>
        <authorList>
            <person name="Ruckert C."/>
            <person name="Albersmeier A."/>
            <person name="Kalinowski J."/>
        </authorList>
    </citation>
    <scope>NUCLEOTIDE SEQUENCE [LARGE SCALE GENOMIC DNA]</scope>
    <source>
        <strain evidence="14">ATCC 10234</strain>
    </source>
</reference>
<feature type="transmembrane region" description="Helical" evidence="11">
    <location>
        <begin position="83"/>
        <end position="106"/>
    </location>
</feature>
<feature type="transmembrane region" description="Helical" evidence="11">
    <location>
        <begin position="295"/>
        <end position="319"/>
    </location>
</feature>
<feature type="transmembrane region" description="Helical" evidence="11">
    <location>
        <begin position="263"/>
        <end position="283"/>
    </location>
</feature>
<feature type="transmembrane region" description="Helical" evidence="11">
    <location>
        <begin position="340"/>
        <end position="360"/>
    </location>
</feature>
<keyword evidence="3" id="KW-1003">Cell membrane</keyword>
<protein>
    <submittedName>
        <fullName evidence="13">Putative Na+/H+ antiporter</fullName>
    </submittedName>
</protein>
<feature type="transmembrane region" description="Helical" evidence="11">
    <location>
        <begin position="26"/>
        <end position="45"/>
    </location>
</feature>
<evidence type="ECO:0000313" key="14">
    <source>
        <dbReference type="Proteomes" id="UP000019222"/>
    </source>
</evidence>
<keyword evidence="9" id="KW-0739">Sodium transport</keyword>
<dbReference type="STRING" id="1224164.B843_06740"/>
<proteinExistence type="predicted"/>
<dbReference type="AlphaFoldDB" id="W5Y899"/>
<keyword evidence="5 11" id="KW-1133">Transmembrane helix</keyword>
<keyword evidence="4 11" id="KW-0812">Transmembrane</keyword>
<dbReference type="InterPro" id="IPR018422">
    <property type="entry name" value="Cation/H_exchanger_CPA1"/>
</dbReference>
<dbReference type="EMBL" id="CP004353">
    <property type="protein sequence ID" value="AHI22733.1"/>
    <property type="molecule type" value="Genomic_DNA"/>
</dbReference>
<dbReference type="GO" id="GO:0015385">
    <property type="term" value="F:sodium:proton antiporter activity"/>
    <property type="evidence" value="ECO:0007669"/>
    <property type="project" value="InterPro"/>
</dbReference>
<evidence type="ECO:0000256" key="4">
    <source>
        <dbReference type="ARBA" id="ARBA00022692"/>
    </source>
</evidence>
<dbReference type="PATRIC" id="fig|1224164.3.peg.1349"/>
<comment type="subcellular location">
    <subcellularLocation>
        <location evidence="1">Cell membrane</location>
        <topology evidence="1">Multi-pass membrane protein</topology>
    </subcellularLocation>
</comment>
<dbReference type="HOGENOM" id="CLU_005912_8_2_11"/>